<accession>A0A8S5TL11</accession>
<protein>
    <submittedName>
        <fullName evidence="1">Uncharacterized protein</fullName>
    </submittedName>
</protein>
<proteinExistence type="predicted"/>
<organism evidence="1">
    <name type="scientific">Siphoviridae sp. ctSmR6</name>
    <dbReference type="NCBI Taxonomy" id="2827873"/>
    <lineage>
        <taxon>Viruses</taxon>
        <taxon>Duplodnaviria</taxon>
        <taxon>Heunggongvirae</taxon>
        <taxon>Uroviricota</taxon>
        <taxon>Caudoviricetes</taxon>
    </lineage>
</organism>
<sequence length="117" mass="14380">MDLPNLKHLDVFYAVLDKFYPDWEKREDHYYLTEISFLIREVLNSPYTDETVINNLRVSEVKKYQNELNTLLNTPKEFLTWVLKHRMSADRRKMCQSKFIKPKRKYKKKKYQQPTLF</sequence>
<dbReference type="EMBL" id="BK032844">
    <property type="protein sequence ID" value="DAF63857.1"/>
    <property type="molecule type" value="Genomic_DNA"/>
</dbReference>
<name>A0A8S5TL11_9CAUD</name>
<reference evidence="1" key="1">
    <citation type="journal article" date="2021" name="Proc. Natl. Acad. Sci. U.S.A.">
        <title>A Catalog of Tens of Thousands of Viruses from Human Metagenomes Reveals Hidden Associations with Chronic Diseases.</title>
        <authorList>
            <person name="Tisza M.J."/>
            <person name="Buck C.B."/>
        </authorList>
    </citation>
    <scope>NUCLEOTIDE SEQUENCE</scope>
    <source>
        <strain evidence="1">CtSmR6</strain>
    </source>
</reference>
<evidence type="ECO:0000313" key="1">
    <source>
        <dbReference type="EMBL" id="DAF63857.1"/>
    </source>
</evidence>